<proteinExistence type="predicted"/>
<name>A0A3M7SK33_BRAPC</name>
<sequence>MKKLMKTKKIFNLFKRIIKINNLVMSNVRDPSKKKQYGHKLLEILFTLIILFISKCAFISKKHIDQQFFLVFIILEVLSNQFIQTFECSVSYRITLQRSPVVKTKNSCFVPRTTYHRFHAALTITSYHSEKFILTKILLESNIIFKKPYFLDIKQDVNYLKKKWIQIQKKKDIIFYSRMLNFDMSQKINTFSVENLIDYLKF</sequence>
<dbReference type="AlphaFoldDB" id="A0A3M7SK33"/>
<keyword evidence="1" id="KW-1133">Transmembrane helix</keyword>
<organism evidence="2 3">
    <name type="scientific">Brachionus plicatilis</name>
    <name type="common">Marine rotifer</name>
    <name type="synonym">Brachionus muelleri</name>
    <dbReference type="NCBI Taxonomy" id="10195"/>
    <lineage>
        <taxon>Eukaryota</taxon>
        <taxon>Metazoa</taxon>
        <taxon>Spiralia</taxon>
        <taxon>Gnathifera</taxon>
        <taxon>Rotifera</taxon>
        <taxon>Eurotatoria</taxon>
        <taxon>Monogononta</taxon>
        <taxon>Pseudotrocha</taxon>
        <taxon>Ploima</taxon>
        <taxon>Brachionidae</taxon>
        <taxon>Brachionus</taxon>
    </lineage>
</organism>
<evidence type="ECO:0000256" key="1">
    <source>
        <dbReference type="SAM" id="Phobius"/>
    </source>
</evidence>
<evidence type="ECO:0000313" key="3">
    <source>
        <dbReference type="Proteomes" id="UP000276133"/>
    </source>
</evidence>
<reference evidence="2 3" key="1">
    <citation type="journal article" date="2018" name="Sci. Rep.">
        <title>Genomic signatures of local adaptation to the degree of environmental predictability in rotifers.</title>
        <authorList>
            <person name="Franch-Gras L."/>
            <person name="Hahn C."/>
            <person name="Garcia-Roger E.M."/>
            <person name="Carmona M.J."/>
            <person name="Serra M."/>
            <person name="Gomez A."/>
        </authorList>
    </citation>
    <scope>NUCLEOTIDE SEQUENCE [LARGE SCALE GENOMIC DNA]</scope>
    <source>
        <strain evidence="2">HYR1</strain>
    </source>
</reference>
<keyword evidence="1" id="KW-0472">Membrane</keyword>
<feature type="transmembrane region" description="Helical" evidence="1">
    <location>
        <begin position="41"/>
        <end position="60"/>
    </location>
</feature>
<evidence type="ECO:0000313" key="2">
    <source>
        <dbReference type="EMBL" id="RNA35878.1"/>
    </source>
</evidence>
<dbReference type="Proteomes" id="UP000276133">
    <property type="component" value="Unassembled WGS sequence"/>
</dbReference>
<accession>A0A3M7SK33</accession>
<keyword evidence="1" id="KW-0812">Transmembrane</keyword>
<keyword evidence="3" id="KW-1185">Reference proteome</keyword>
<dbReference type="EMBL" id="REGN01001279">
    <property type="protein sequence ID" value="RNA35878.1"/>
    <property type="molecule type" value="Genomic_DNA"/>
</dbReference>
<gene>
    <name evidence="2" type="ORF">BpHYR1_018621</name>
</gene>
<comment type="caution">
    <text evidence="2">The sequence shown here is derived from an EMBL/GenBank/DDBJ whole genome shotgun (WGS) entry which is preliminary data.</text>
</comment>
<evidence type="ECO:0008006" key="4">
    <source>
        <dbReference type="Google" id="ProtNLM"/>
    </source>
</evidence>
<protein>
    <recommendedName>
        <fullName evidence="4">Transmembrane protein</fullName>
    </recommendedName>
</protein>